<dbReference type="GO" id="GO:0043488">
    <property type="term" value="P:regulation of mRNA stability"/>
    <property type="evidence" value="ECO:0007669"/>
    <property type="project" value="InterPro"/>
</dbReference>
<dbReference type="PANTHER" id="PTHR14738">
    <property type="entry name" value="ZINC FINGER CCCH DOMAIN-CONTAINING PROTEIN 14"/>
    <property type="match status" value="1"/>
</dbReference>
<dbReference type="STRING" id="135208.A0A4Y9ZL56"/>
<name>A0A4Y9ZL56_9AGAM</name>
<dbReference type="GO" id="GO:0005737">
    <property type="term" value="C:cytoplasm"/>
    <property type="evidence" value="ECO:0007669"/>
    <property type="project" value="TreeGrafter"/>
</dbReference>
<dbReference type="GO" id="GO:0008270">
    <property type="term" value="F:zinc ion binding"/>
    <property type="evidence" value="ECO:0007669"/>
    <property type="project" value="UniProtKB-KW"/>
</dbReference>
<evidence type="ECO:0000256" key="5">
    <source>
        <dbReference type="ARBA" id="ARBA00022771"/>
    </source>
</evidence>
<feature type="compositionally biased region" description="Polar residues" evidence="8">
    <location>
        <begin position="132"/>
        <end position="160"/>
    </location>
</feature>
<keyword evidence="5" id="KW-0863">Zinc-finger</keyword>
<dbReference type="InterPro" id="IPR043094">
    <property type="entry name" value="Nab2/ZC3H14_N_sf"/>
</dbReference>
<dbReference type="EMBL" id="SFCI01001518">
    <property type="protein sequence ID" value="TFY75576.1"/>
    <property type="molecule type" value="Genomic_DNA"/>
</dbReference>
<evidence type="ECO:0000313" key="9">
    <source>
        <dbReference type="EMBL" id="TFY75576.1"/>
    </source>
</evidence>
<evidence type="ECO:0000256" key="3">
    <source>
        <dbReference type="ARBA" id="ARBA00022723"/>
    </source>
</evidence>
<dbReference type="Gene3D" id="1.10.340.40">
    <property type="entry name" value="Nuclear abundant poly(A) RNA-bind protein 2, N-terminal domain"/>
    <property type="match status" value="1"/>
</dbReference>
<keyword evidence="7" id="KW-0539">Nucleus</keyword>
<feature type="region of interest" description="Disordered" evidence="8">
    <location>
        <begin position="80"/>
        <end position="218"/>
    </location>
</feature>
<accession>A0A4Y9ZL56</accession>
<dbReference type="GO" id="GO:0008143">
    <property type="term" value="F:poly(A) binding"/>
    <property type="evidence" value="ECO:0007669"/>
    <property type="project" value="InterPro"/>
</dbReference>
<dbReference type="InterPro" id="IPR040366">
    <property type="entry name" value="Nab2/ZC3H14"/>
</dbReference>
<dbReference type="GO" id="GO:0005634">
    <property type="term" value="C:nucleus"/>
    <property type="evidence" value="ECO:0007669"/>
    <property type="project" value="UniProtKB-SubCell"/>
</dbReference>
<evidence type="ECO:0000256" key="7">
    <source>
        <dbReference type="ARBA" id="ARBA00023242"/>
    </source>
</evidence>
<dbReference type="PANTHER" id="PTHR14738:SF29">
    <property type="entry name" value="ZINC FINGER CCCH DOMAIN-CONTAINING PROTEIN 14"/>
    <property type="match status" value="1"/>
</dbReference>
<evidence type="ECO:0000256" key="4">
    <source>
        <dbReference type="ARBA" id="ARBA00022737"/>
    </source>
</evidence>
<evidence type="ECO:0000256" key="2">
    <source>
        <dbReference type="ARBA" id="ARBA00008423"/>
    </source>
</evidence>
<dbReference type="Proteomes" id="UP000298061">
    <property type="component" value="Unassembled WGS sequence"/>
</dbReference>
<evidence type="ECO:0000256" key="8">
    <source>
        <dbReference type="SAM" id="MobiDB-lite"/>
    </source>
</evidence>
<keyword evidence="3" id="KW-0479">Metal-binding</keyword>
<keyword evidence="4" id="KW-0677">Repeat</keyword>
<feature type="non-terminal residue" evidence="9">
    <location>
        <position position="320"/>
    </location>
</feature>
<keyword evidence="6" id="KW-0862">Zinc</keyword>
<protein>
    <recommendedName>
        <fullName evidence="11">PWI domain-containing protein</fullName>
    </recommendedName>
</protein>
<evidence type="ECO:0008006" key="11">
    <source>
        <dbReference type="Google" id="ProtNLM"/>
    </source>
</evidence>
<gene>
    <name evidence="9" type="ORF">EWM64_g8436</name>
</gene>
<comment type="similarity">
    <text evidence="2">Belongs to the ZC3H14 family.</text>
</comment>
<evidence type="ECO:0000256" key="1">
    <source>
        <dbReference type="ARBA" id="ARBA00004123"/>
    </source>
</evidence>
<sequence length="320" mass="33573">MPFGLTIGTERANALQTAIQDELMRRGYSSDADPVMAEYITIMVINNKTSAQISSELEDLVGPEFDRSFTDWLFVEAAKGAPDAEPAPASQPSSDTQPSRSPATSSSREAPPHIPAEPARRHPPSGPRGSGLYQQAISQAIPSTSPSAQKRTASVRSPSPSGHGPNKVRRTDVPIGPRAMMREGGNGPGHGPPASRSLLERVGGPAAGGGRGGNFPRDDVQARIDTITNAPSDMIPPGFMPNGMDMNAMAAQMGSPNPMMLQEMMMNNMALMAQMASSMGLMNQGGGQFMGPGGFPMQSGMEMGMYGGMNGFPGPGQPQM</sequence>
<comment type="caution">
    <text evidence="9">The sequence shown here is derived from an EMBL/GenBank/DDBJ whole genome shotgun (WGS) entry which is preliminary data.</text>
</comment>
<keyword evidence="10" id="KW-1185">Reference proteome</keyword>
<comment type="subcellular location">
    <subcellularLocation>
        <location evidence="1">Nucleus</location>
    </subcellularLocation>
</comment>
<proteinExistence type="inferred from homology"/>
<feature type="compositionally biased region" description="Polar residues" evidence="8">
    <location>
        <begin position="90"/>
        <end position="108"/>
    </location>
</feature>
<evidence type="ECO:0000313" key="10">
    <source>
        <dbReference type="Proteomes" id="UP000298061"/>
    </source>
</evidence>
<evidence type="ECO:0000256" key="6">
    <source>
        <dbReference type="ARBA" id="ARBA00022833"/>
    </source>
</evidence>
<dbReference type="AlphaFoldDB" id="A0A4Y9ZL56"/>
<dbReference type="OrthoDB" id="438553at2759"/>
<reference evidence="9 10" key="1">
    <citation type="submission" date="2019-02" db="EMBL/GenBank/DDBJ databases">
        <title>Genome sequencing of the rare red list fungi Hericium alpestre (H. flagellum).</title>
        <authorList>
            <person name="Buettner E."/>
            <person name="Kellner H."/>
        </authorList>
    </citation>
    <scope>NUCLEOTIDE SEQUENCE [LARGE SCALE GENOMIC DNA]</scope>
    <source>
        <strain evidence="9 10">DSM 108284</strain>
    </source>
</reference>
<organism evidence="9 10">
    <name type="scientific">Hericium alpestre</name>
    <dbReference type="NCBI Taxonomy" id="135208"/>
    <lineage>
        <taxon>Eukaryota</taxon>
        <taxon>Fungi</taxon>
        <taxon>Dikarya</taxon>
        <taxon>Basidiomycota</taxon>
        <taxon>Agaricomycotina</taxon>
        <taxon>Agaricomycetes</taxon>
        <taxon>Russulales</taxon>
        <taxon>Hericiaceae</taxon>
        <taxon>Hericium</taxon>
    </lineage>
</organism>